<feature type="non-terminal residue" evidence="8">
    <location>
        <position position="1"/>
    </location>
</feature>
<dbReference type="GO" id="GO:0000981">
    <property type="term" value="F:DNA-binding transcription factor activity, RNA polymerase II-specific"/>
    <property type="evidence" value="ECO:0007669"/>
    <property type="project" value="TreeGrafter"/>
</dbReference>
<dbReference type="Proteomes" id="UP001278766">
    <property type="component" value="Unassembled WGS sequence"/>
</dbReference>
<organism evidence="8 9">
    <name type="scientific">Chaetomium fimeti</name>
    <dbReference type="NCBI Taxonomy" id="1854472"/>
    <lineage>
        <taxon>Eukaryota</taxon>
        <taxon>Fungi</taxon>
        <taxon>Dikarya</taxon>
        <taxon>Ascomycota</taxon>
        <taxon>Pezizomycotina</taxon>
        <taxon>Sordariomycetes</taxon>
        <taxon>Sordariomycetidae</taxon>
        <taxon>Sordariales</taxon>
        <taxon>Chaetomiaceae</taxon>
        <taxon>Chaetomium</taxon>
    </lineage>
</organism>
<dbReference type="InterPro" id="IPR036236">
    <property type="entry name" value="Znf_C2H2_sf"/>
</dbReference>
<keyword evidence="3 5" id="KW-0863">Zinc-finger</keyword>
<dbReference type="SUPFAM" id="SSF57667">
    <property type="entry name" value="beta-beta-alpha zinc fingers"/>
    <property type="match status" value="1"/>
</dbReference>
<dbReference type="GeneID" id="87839877"/>
<dbReference type="GO" id="GO:0000977">
    <property type="term" value="F:RNA polymerase II transcription regulatory region sequence-specific DNA binding"/>
    <property type="evidence" value="ECO:0007669"/>
    <property type="project" value="TreeGrafter"/>
</dbReference>
<feature type="region of interest" description="Disordered" evidence="6">
    <location>
        <begin position="161"/>
        <end position="222"/>
    </location>
</feature>
<evidence type="ECO:0000313" key="8">
    <source>
        <dbReference type="EMBL" id="KAK3301287.1"/>
    </source>
</evidence>
<feature type="region of interest" description="Disordered" evidence="6">
    <location>
        <begin position="1"/>
        <end position="39"/>
    </location>
</feature>
<proteinExistence type="predicted"/>
<feature type="domain" description="C2H2-type" evidence="7">
    <location>
        <begin position="317"/>
        <end position="344"/>
    </location>
</feature>
<keyword evidence="4" id="KW-0862">Zinc</keyword>
<keyword evidence="1" id="KW-0479">Metal-binding</keyword>
<keyword evidence="2" id="KW-0677">Repeat</keyword>
<feature type="region of interest" description="Disordered" evidence="6">
    <location>
        <begin position="478"/>
        <end position="521"/>
    </location>
</feature>
<feature type="compositionally biased region" description="Basic and acidic residues" evidence="6">
    <location>
        <begin position="161"/>
        <end position="175"/>
    </location>
</feature>
<dbReference type="SMART" id="SM00355">
    <property type="entry name" value="ZnF_C2H2"/>
    <property type="match status" value="3"/>
</dbReference>
<evidence type="ECO:0000256" key="5">
    <source>
        <dbReference type="PROSITE-ProRule" id="PRU00042"/>
    </source>
</evidence>
<dbReference type="PROSITE" id="PS50157">
    <property type="entry name" value="ZINC_FINGER_C2H2_2"/>
    <property type="match status" value="2"/>
</dbReference>
<feature type="region of interest" description="Disordered" evidence="6">
    <location>
        <begin position="293"/>
        <end position="313"/>
    </location>
</feature>
<dbReference type="GO" id="GO:0005634">
    <property type="term" value="C:nucleus"/>
    <property type="evidence" value="ECO:0007669"/>
    <property type="project" value="TreeGrafter"/>
</dbReference>
<evidence type="ECO:0000256" key="4">
    <source>
        <dbReference type="ARBA" id="ARBA00022833"/>
    </source>
</evidence>
<dbReference type="PANTHER" id="PTHR24409">
    <property type="entry name" value="ZINC FINGER PROTEIN 142"/>
    <property type="match status" value="1"/>
</dbReference>
<evidence type="ECO:0000313" key="9">
    <source>
        <dbReference type="Proteomes" id="UP001278766"/>
    </source>
</evidence>
<feature type="compositionally biased region" description="Low complexity" evidence="6">
    <location>
        <begin position="111"/>
        <end position="123"/>
    </location>
</feature>
<sequence>MYRIPSSNSASVGAPDTTLSEAPVVPSSDSTSRSSWAGMDQGHVAPASLINGHPGLAPAGNMTAYSGSLSMQERDNASPSAVAPQYLSRNSIGSLQLRLNTESVLSGLNVSQPSPQEASASSSGPFSEPNQPTYLTPNVLNDGRFFGLYDAQTRQPMEAVRPEADNTLDVSREDVQSEAGGIGYTAPDEMDVDNPAQDSASEDGQHDTDAEEDEPPYDATDVEPNVLRNAGAHYNEEDEVQIKLSPSQVQLGADTPRPIDLDDDEIRASAVIQSLIQKGKLSEMLKKLGYSVSEETDTKDQKPPVASSTTSETGRVHKCQECTKTFIRLCELKKHMKRHAKPYACTFAKCSKKFGSKNDWKRHENSQHFQLEIWRCAEKATDRPDQQECGKVCHRPESLKSHLEKDHGIYDQATLDKKLGDCRLGRNFESRFWCGFCQKTIEPTGKGGPAHSERFDHIDDHFNGKGGFSKEGIENWKHIDTDPVDTPDTPPGKSKRAGGSASRAGKSRKRVHGGGDDELPRAKRFKDGNGKMWFWICCSCRNYWKLGTTPACMSECTHEFCDNCEVFDANEDTNERDVPIAVRGAGQDGLM</sequence>
<feature type="compositionally biased region" description="Polar residues" evidence="6">
    <location>
        <begin position="1"/>
        <end position="11"/>
    </location>
</feature>
<evidence type="ECO:0000259" key="7">
    <source>
        <dbReference type="PROSITE" id="PS50157"/>
    </source>
</evidence>
<dbReference type="EMBL" id="JAUEPN010000001">
    <property type="protein sequence ID" value="KAK3301287.1"/>
    <property type="molecule type" value="Genomic_DNA"/>
</dbReference>
<dbReference type="GO" id="GO:0008270">
    <property type="term" value="F:zinc ion binding"/>
    <property type="evidence" value="ECO:0007669"/>
    <property type="project" value="UniProtKB-KW"/>
</dbReference>
<protein>
    <recommendedName>
        <fullName evidence="7">C2H2-type domain-containing protein</fullName>
    </recommendedName>
</protein>
<reference evidence="8" key="2">
    <citation type="submission" date="2023-06" db="EMBL/GenBank/DDBJ databases">
        <authorList>
            <consortium name="Lawrence Berkeley National Laboratory"/>
            <person name="Haridas S."/>
            <person name="Hensen N."/>
            <person name="Bonometti L."/>
            <person name="Westerberg I."/>
            <person name="Brannstrom I.O."/>
            <person name="Guillou S."/>
            <person name="Cros-Aarteil S."/>
            <person name="Calhoun S."/>
            <person name="Kuo A."/>
            <person name="Mondo S."/>
            <person name="Pangilinan J."/>
            <person name="Riley R."/>
            <person name="Labutti K."/>
            <person name="Andreopoulos B."/>
            <person name="Lipzen A."/>
            <person name="Chen C."/>
            <person name="Yanf M."/>
            <person name="Daum C."/>
            <person name="Ng V."/>
            <person name="Clum A."/>
            <person name="Steindorff A."/>
            <person name="Ohm R."/>
            <person name="Martin F."/>
            <person name="Silar P."/>
            <person name="Natvig D."/>
            <person name="Lalanne C."/>
            <person name="Gautier V."/>
            <person name="Ament-Velasquez S.L."/>
            <person name="Kruys A."/>
            <person name="Hutchinson M.I."/>
            <person name="Powell A.J."/>
            <person name="Barry K."/>
            <person name="Miller A.N."/>
            <person name="Grigoriev I.V."/>
            <person name="Debuchy R."/>
            <person name="Gladieux P."/>
            <person name="Thoren M.H."/>
            <person name="Johannesson H."/>
        </authorList>
    </citation>
    <scope>NUCLEOTIDE SEQUENCE</scope>
    <source>
        <strain evidence="8">CBS 168.71</strain>
    </source>
</reference>
<evidence type="ECO:0000256" key="6">
    <source>
        <dbReference type="SAM" id="MobiDB-lite"/>
    </source>
</evidence>
<evidence type="ECO:0000256" key="1">
    <source>
        <dbReference type="ARBA" id="ARBA00022723"/>
    </source>
</evidence>
<dbReference type="RefSeq" id="XP_062664801.1">
    <property type="nucleotide sequence ID" value="XM_062802929.1"/>
</dbReference>
<keyword evidence="9" id="KW-1185">Reference proteome</keyword>
<evidence type="ECO:0000256" key="2">
    <source>
        <dbReference type="ARBA" id="ARBA00022737"/>
    </source>
</evidence>
<feature type="region of interest" description="Disordered" evidence="6">
    <location>
        <begin position="243"/>
        <end position="262"/>
    </location>
</feature>
<evidence type="ECO:0000256" key="3">
    <source>
        <dbReference type="ARBA" id="ARBA00022771"/>
    </source>
</evidence>
<feature type="domain" description="C2H2-type" evidence="7">
    <location>
        <begin position="343"/>
        <end position="368"/>
    </location>
</feature>
<feature type="compositionally biased region" description="Polar residues" evidence="6">
    <location>
        <begin position="124"/>
        <end position="138"/>
    </location>
</feature>
<dbReference type="AlphaFoldDB" id="A0AAE0HRX6"/>
<accession>A0AAE0HRX6</accession>
<feature type="region of interest" description="Disordered" evidence="6">
    <location>
        <begin position="108"/>
        <end position="138"/>
    </location>
</feature>
<gene>
    <name evidence="8" type="ORF">B0H64DRAFT_383137</name>
</gene>
<dbReference type="InterPro" id="IPR013087">
    <property type="entry name" value="Znf_C2H2_type"/>
</dbReference>
<comment type="caution">
    <text evidence="8">The sequence shown here is derived from an EMBL/GenBank/DDBJ whole genome shotgun (WGS) entry which is preliminary data.</text>
</comment>
<reference evidence="8" key="1">
    <citation type="journal article" date="2023" name="Mol. Phylogenet. Evol.">
        <title>Genome-scale phylogeny and comparative genomics of the fungal order Sordariales.</title>
        <authorList>
            <person name="Hensen N."/>
            <person name="Bonometti L."/>
            <person name="Westerberg I."/>
            <person name="Brannstrom I.O."/>
            <person name="Guillou S."/>
            <person name="Cros-Aarteil S."/>
            <person name="Calhoun S."/>
            <person name="Haridas S."/>
            <person name="Kuo A."/>
            <person name="Mondo S."/>
            <person name="Pangilinan J."/>
            <person name="Riley R."/>
            <person name="LaButti K."/>
            <person name="Andreopoulos B."/>
            <person name="Lipzen A."/>
            <person name="Chen C."/>
            <person name="Yan M."/>
            <person name="Daum C."/>
            <person name="Ng V."/>
            <person name="Clum A."/>
            <person name="Steindorff A."/>
            <person name="Ohm R.A."/>
            <person name="Martin F."/>
            <person name="Silar P."/>
            <person name="Natvig D.O."/>
            <person name="Lalanne C."/>
            <person name="Gautier V."/>
            <person name="Ament-Velasquez S.L."/>
            <person name="Kruys A."/>
            <person name="Hutchinson M.I."/>
            <person name="Powell A.J."/>
            <person name="Barry K."/>
            <person name="Miller A.N."/>
            <person name="Grigoriev I.V."/>
            <person name="Debuchy R."/>
            <person name="Gladieux P."/>
            <person name="Hiltunen Thoren M."/>
            <person name="Johannesson H."/>
        </authorList>
    </citation>
    <scope>NUCLEOTIDE SEQUENCE</scope>
    <source>
        <strain evidence="8">CBS 168.71</strain>
    </source>
</reference>
<dbReference type="Gene3D" id="3.30.160.60">
    <property type="entry name" value="Classic Zinc Finger"/>
    <property type="match status" value="1"/>
</dbReference>
<dbReference type="PROSITE" id="PS00028">
    <property type="entry name" value="ZINC_FINGER_C2H2_1"/>
    <property type="match status" value="2"/>
</dbReference>
<name>A0AAE0HRX6_9PEZI</name>
<dbReference type="PANTHER" id="PTHR24409:SF295">
    <property type="entry name" value="AZ2-RELATED"/>
    <property type="match status" value="1"/>
</dbReference>